<comment type="caution">
    <text evidence="8">The sequence shown here is derived from an EMBL/GenBank/DDBJ whole genome shotgun (WGS) entry which is preliminary data.</text>
</comment>
<dbReference type="EMBL" id="JAPXGP010000003">
    <property type="protein sequence ID" value="MCZ6161671.1"/>
    <property type="molecule type" value="Genomic_DNA"/>
</dbReference>
<sequence length="497" mass="56633">MIKKSFLTSSILVALLSTSALACTTILVGEKASKDGSTLVARSADSKAIKAQVFLIHPETKNQTGFHSSKAHDGANDFKYPLPENGMRYTTIANSHTKLHGAVGYNDAGVGLSGTETIYAKDELLKIDPYNEETGITEDDIPDVILPRMKSAKEGVLLLGEIVETIGAGEGFGVVFIDENETWYFETGTGHHWVANKLPKDKYFASANQGRLQAYEENNPNYLASKGLVDFAIKHGTYDLKKDGKFNFTKAYTRDDERDTTYNYPRVWWVQKMFNPSMKQKVEDGSNYKVFLGPEKKLSVEDLKAAMRSHYDGTKYDPYVNQNTQDDIYRTISVFRTYESHIMQVRPWLPTEIGRVTYVALGMADLSVYLPYYYGLDGFIDGYDKGSYESDDESIYWVYRKLQTLVMTDYNKYSPVVKEAYKKFEADLNKKQAKFEKEYVELYKKDKAKANKLLNEFSKNTMTEAKELTQKLTNEIFTMLTKDTDAKWKQLNKNKKD</sequence>
<dbReference type="GO" id="GO:0016805">
    <property type="term" value="F:dipeptidase activity"/>
    <property type="evidence" value="ECO:0007669"/>
    <property type="project" value="UniProtKB-KW"/>
</dbReference>
<dbReference type="PROSITE" id="PS51257">
    <property type="entry name" value="PROKAR_LIPOPROTEIN"/>
    <property type="match status" value="1"/>
</dbReference>
<evidence type="ECO:0000256" key="7">
    <source>
        <dbReference type="SAM" id="SignalP"/>
    </source>
</evidence>
<evidence type="ECO:0000256" key="4">
    <source>
        <dbReference type="ARBA" id="ARBA00022801"/>
    </source>
</evidence>
<dbReference type="AlphaFoldDB" id="A0A9Q4KKB9"/>
<comment type="similarity">
    <text evidence="2 6">Belongs to the peptidase C69 family.</text>
</comment>
<proteinExistence type="inferred from homology"/>
<name>A0A9Q4KKB9_9BACT</name>
<evidence type="ECO:0000313" key="9">
    <source>
        <dbReference type="Proteomes" id="UP001075461"/>
    </source>
</evidence>
<evidence type="ECO:0000256" key="1">
    <source>
        <dbReference type="ARBA" id="ARBA00001670"/>
    </source>
</evidence>
<dbReference type="GO" id="GO:0070004">
    <property type="term" value="F:cysteine-type exopeptidase activity"/>
    <property type="evidence" value="ECO:0007669"/>
    <property type="project" value="InterPro"/>
</dbReference>
<organism evidence="8 9">
    <name type="scientific">Campylobacter ureolyticus</name>
    <dbReference type="NCBI Taxonomy" id="827"/>
    <lineage>
        <taxon>Bacteria</taxon>
        <taxon>Pseudomonadati</taxon>
        <taxon>Campylobacterota</taxon>
        <taxon>Epsilonproteobacteria</taxon>
        <taxon>Campylobacterales</taxon>
        <taxon>Campylobacteraceae</taxon>
        <taxon>Campylobacter</taxon>
    </lineage>
</organism>
<dbReference type="InterPro" id="IPR005322">
    <property type="entry name" value="Peptidase_C69"/>
</dbReference>
<evidence type="ECO:0000256" key="2">
    <source>
        <dbReference type="ARBA" id="ARBA00007225"/>
    </source>
</evidence>
<dbReference type="PANTHER" id="PTHR12994:SF17">
    <property type="entry name" value="LD30995P"/>
    <property type="match status" value="1"/>
</dbReference>
<gene>
    <name evidence="8" type="ORF">O6B92_04890</name>
</gene>
<protein>
    <recommendedName>
        <fullName evidence="6">Dipeptidase</fullName>
        <ecNumber evidence="6">3.4.-.-</ecNumber>
    </recommendedName>
</protein>
<dbReference type="Proteomes" id="UP001075461">
    <property type="component" value="Unassembled WGS sequence"/>
</dbReference>
<keyword evidence="3 6" id="KW-0645">Protease</keyword>
<feature type="signal peptide" evidence="7">
    <location>
        <begin position="1"/>
        <end position="22"/>
    </location>
</feature>
<dbReference type="EC" id="3.4.-.-" evidence="6"/>
<comment type="catalytic activity">
    <reaction evidence="1">
        <text>an L-aminoacyl-L-amino acid + H2O = 2 an L-alpha-amino acid</text>
        <dbReference type="Rhea" id="RHEA:48940"/>
        <dbReference type="ChEBI" id="CHEBI:15377"/>
        <dbReference type="ChEBI" id="CHEBI:59869"/>
        <dbReference type="ChEBI" id="CHEBI:77460"/>
        <dbReference type="EC" id="3.4.13.19"/>
    </reaction>
</comment>
<dbReference type="InterPro" id="IPR047804">
    <property type="entry name" value="C69_dipept_A-like"/>
</dbReference>
<evidence type="ECO:0000256" key="3">
    <source>
        <dbReference type="ARBA" id="ARBA00022670"/>
    </source>
</evidence>
<accession>A0A9Q4KKB9</accession>
<dbReference type="NCBIfam" id="NF033678">
    <property type="entry name" value="C69_fam_dipept"/>
    <property type="match status" value="1"/>
</dbReference>
<dbReference type="Pfam" id="PF03577">
    <property type="entry name" value="Peptidase_C69"/>
    <property type="match status" value="1"/>
</dbReference>
<keyword evidence="7" id="KW-0732">Signal</keyword>
<reference evidence="8" key="1">
    <citation type="submission" date="2022-12" db="EMBL/GenBank/DDBJ databases">
        <title>Species Delineation and Comparative Genomics within the Campylobacter ureolyticus Complex.</title>
        <authorList>
            <person name="Maki J."/>
            <person name="Howard M."/>
            <person name="Connelly S."/>
            <person name="Hardy D.J."/>
            <person name="Cameron A."/>
        </authorList>
    </citation>
    <scope>NUCLEOTIDE SEQUENCE</scope>
    <source>
        <strain evidence="8">URMC_786</strain>
    </source>
</reference>
<keyword evidence="4 6" id="KW-0378">Hydrolase</keyword>
<evidence type="ECO:0000256" key="5">
    <source>
        <dbReference type="ARBA" id="ARBA00022997"/>
    </source>
</evidence>
<dbReference type="GO" id="GO:0006508">
    <property type="term" value="P:proteolysis"/>
    <property type="evidence" value="ECO:0007669"/>
    <property type="project" value="UniProtKB-KW"/>
</dbReference>
<keyword evidence="5 6" id="KW-0224">Dipeptidase</keyword>
<evidence type="ECO:0000256" key="6">
    <source>
        <dbReference type="RuleBase" id="RU364089"/>
    </source>
</evidence>
<dbReference type="Gene3D" id="3.60.60.10">
    <property type="entry name" value="Penicillin V Acylase, Chain A"/>
    <property type="match status" value="1"/>
</dbReference>
<feature type="chain" id="PRO_5040212532" description="Dipeptidase" evidence="7">
    <location>
        <begin position="23"/>
        <end position="497"/>
    </location>
</feature>
<evidence type="ECO:0000313" key="8">
    <source>
        <dbReference type="EMBL" id="MCZ6161671.1"/>
    </source>
</evidence>
<dbReference type="PANTHER" id="PTHR12994">
    <property type="entry name" value="SECERNIN"/>
    <property type="match status" value="1"/>
</dbReference>